<keyword evidence="1" id="KW-0472">Membrane</keyword>
<evidence type="ECO:0000256" key="1">
    <source>
        <dbReference type="SAM" id="Phobius"/>
    </source>
</evidence>
<keyword evidence="3" id="KW-1185">Reference proteome</keyword>
<evidence type="ECO:0000313" key="3">
    <source>
        <dbReference type="Proteomes" id="UP001176961"/>
    </source>
</evidence>
<feature type="transmembrane region" description="Helical" evidence="1">
    <location>
        <begin position="36"/>
        <end position="57"/>
    </location>
</feature>
<sequence>MPWDIGGKQPLTSVTHPYTGADYYVGSPLQAINLEWYPMNLVLCFKLILGHFLYVLLEKSRQKMLSLMALLDRKRTSDLKLLKEFDYPASTSKLVSDQELLEGFKECGEHDVRLLQEVRIVYPPLYSKFFESNLEENVTRSSGER</sequence>
<accession>A0AA36H556</accession>
<gene>
    <name evidence="2" type="ORF">CYNAS_LOCUS15741</name>
</gene>
<comment type="caution">
    <text evidence="2">The sequence shown here is derived from an EMBL/GenBank/DDBJ whole genome shotgun (WGS) entry which is preliminary data.</text>
</comment>
<dbReference type="EMBL" id="CATQJL010000305">
    <property type="protein sequence ID" value="CAJ0603758.1"/>
    <property type="molecule type" value="Genomic_DNA"/>
</dbReference>
<keyword evidence="1" id="KW-1133">Transmembrane helix</keyword>
<evidence type="ECO:0000313" key="2">
    <source>
        <dbReference type="EMBL" id="CAJ0603758.1"/>
    </source>
</evidence>
<proteinExistence type="predicted"/>
<protein>
    <submittedName>
        <fullName evidence="2">Uncharacterized protein</fullName>
    </submittedName>
</protein>
<name>A0AA36H556_CYLNA</name>
<keyword evidence="1" id="KW-0812">Transmembrane</keyword>
<organism evidence="2 3">
    <name type="scientific">Cylicocyclus nassatus</name>
    <name type="common">Nematode worm</name>
    <dbReference type="NCBI Taxonomy" id="53992"/>
    <lineage>
        <taxon>Eukaryota</taxon>
        <taxon>Metazoa</taxon>
        <taxon>Ecdysozoa</taxon>
        <taxon>Nematoda</taxon>
        <taxon>Chromadorea</taxon>
        <taxon>Rhabditida</taxon>
        <taxon>Rhabditina</taxon>
        <taxon>Rhabditomorpha</taxon>
        <taxon>Strongyloidea</taxon>
        <taxon>Strongylidae</taxon>
        <taxon>Cylicocyclus</taxon>
    </lineage>
</organism>
<reference evidence="2" key="1">
    <citation type="submission" date="2023-07" db="EMBL/GenBank/DDBJ databases">
        <authorList>
            <consortium name="CYATHOMIX"/>
        </authorList>
    </citation>
    <scope>NUCLEOTIDE SEQUENCE</scope>
    <source>
        <strain evidence="2">N/A</strain>
    </source>
</reference>
<dbReference type="AlphaFoldDB" id="A0AA36H556"/>
<dbReference type="Proteomes" id="UP001176961">
    <property type="component" value="Unassembled WGS sequence"/>
</dbReference>